<dbReference type="HOGENOM" id="CLU_1033284_0_0_9"/>
<reference evidence="2 3" key="1">
    <citation type="journal article" date="2006" name="Genome Res.">
        <title>Skewed genomic variability in strains of the toxigenic bacterial pathogen, Clostridium perfringens.</title>
        <authorList>
            <person name="Myers G.S."/>
            <person name="Rasko D.A."/>
            <person name="Cheung J.K."/>
            <person name="Ravel J."/>
            <person name="Seshadri R."/>
            <person name="Deboy R.T."/>
            <person name="Ren Q."/>
            <person name="Varga J."/>
            <person name="Awad M.M."/>
            <person name="Brinkac L.M."/>
            <person name="Daugherty S.C."/>
            <person name="Haft D.H."/>
            <person name="Dodson R.J."/>
            <person name="Madupu R."/>
            <person name="Nelson W.C."/>
            <person name="Rosovitz M.J."/>
            <person name="Sullivan S.A."/>
            <person name="Khouri H."/>
            <person name="Dimitrov G.I."/>
            <person name="Watkins K.L."/>
            <person name="Mulligan S."/>
            <person name="Benton J."/>
            <person name="Radune D."/>
            <person name="Fisher D.J."/>
            <person name="Atkins H.S."/>
            <person name="Hiscox T."/>
            <person name="Jost B.H."/>
            <person name="Billington S.J."/>
            <person name="Songer J.G."/>
            <person name="McClane B.A."/>
            <person name="Titball R.W."/>
            <person name="Rood J.I."/>
            <person name="Melville S.B."/>
            <person name="Paulsen I.T."/>
        </authorList>
    </citation>
    <scope>NUCLEOTIDE SEQUENCE [LARGE SCALE GENOMIC DNA]</scope>
    <source>
        <strain evidence="3">ATCC 13124 / DSM 756 / JCM 1290 / NCIMB 6125 / NCTC 8237 / S 107 / Type A</strain>
    </source>
</reference>
<dbReference type="Proteomes" id="UP000001823">
    <property type="component" value="Chromosome"/>
</dbReference>
<dbReference type="eggNOG" id="ENOG503273S">
    <property type="taxonomic scope" value="Bacteria"/>
</dbReference>
<dbReference type="PaxDb" id="195103-CPF_0950"/>
<accession>A0A0H2YU30</accession>
<dbReference type="KEGG" id="cpf:CPF_0950"/>
<keyword evidence="1" id="KW-0812">Transmembrane</keyword>
<keyword evidence="1" id="KW-1133">Transmembrane helix</keyword>
<evidence type="ECO:0000313" key="2">
    <source>
        <dbReference type="EMBL" id="ABG84299.1"/>
    </source>
</evidence>
<keyword evidence="1" id="KW-0472">Membrane</keyword>
<evidence type="ECO:0000256" key="1">
    <source>
        <dbReference type="SAM" id="Phobius"/>
    </source>
</evidence>
<sequence length="269" mass="31437">MYIYCKITMNGGDNLNKIIKCLKKIINFLKLILIIIAIVFSSIVLIASIVYLCFAIIYLLPIGIEFINGNYVATSTMMPNYSTVFQSIFTLVSIFTSLSVSLLLYKLNKQQNAVKYNKELVAPANLVYFKIKYYLIHHLIEELRRNRNRISNDQYRTQNGLEESDSIIYENIAQVNVDTLENNIYKILCELNDDRSINKLLGLYEDMRRSNSIIYILKDELTNSCNLVETRGYEWVKVLVGLHNNNFECLNEDYKKIMYRLLELSKRKK</sequence>
<gene>
    <name evidence="2" type="ordered locus">CPF_0950</name>
</gene>
<dbReference type="AlphaFoldDB" id="A0A0H2YU30"/>
<organism evidence="2 3">
    <name type="scientific">Clostridium perfringens (strain ATCC 13124 / DSM 756 / JCM 1290 / NCIMB 6125 / NCTC 8237 / Type A)</name>
    <dbReference type="NCBI Taxonomy" id="195103"/>
    <lineage>
        <taxon>Bacteria</taxon>
        <taxon>Bacillati</taxon>
        <taxon>Bacillota</taxon>
        <taxon>Clostridia</taxon>
        <taxon>Eubacteriales</taxon>
        <taxon>Clostridiaceae</taxon>
        <taxon>Clostridium</taxon>
    </lineage>
</organism>
<evidence type="ECO:0000313" key="3">
    <source>
        <dbReference type="Proteomes" id="UP000001823"/>
    </source>
</evidence>
<feature type="transmembrane region" description="Helical" evidence="1">
    <location>
        <begin position="31"/>
        <end position="64"/>
    </location>
</feature>
<protein>
    <submittedName>
        <fullName evidence="2">Uncharacterized protein</fullName>
    </submittedName>
</protein>
<name>A0A0H2YU30_CLOP1</name>
<keyword evidence="3" id="KW-1185">Reference proteome</keyword>
<feature type="transmembrane region" description="Helical" evidence="1">
    <location>
        <begin position="84"/>
        <end position="105"/>
    </location>
</feature>
<dbReference type="EMBL" id="CP000246">
    <property type="protein sequence ID" value="ABG84299.1"/>
    <property type="molecule type" value="Genomic_DNA"/>
</dbReference>
<proteinExistence type="predicted"/>
<dbReference type="STRING" id="195103.CPF_0950"/>